<dbReference type="InterPro" id="IPR003607">
    <property type="entry name" value="HD/PDEase_dom"/>
</dbReference>
<dbReference type="InterPro" id="IPR037522">
    <property type="entry name" value="HD_GYP_dom"/>
</dbReference>
<keyword evidence="3" id="KW-1185">Reference proteome</keyword>
<dbReference type="PROSITE" id="PS51832">
    <property type="entry name" value="HD_GYP"/>
    <property type="match status" value="1"/>
</dbReference>
<organism evidence="2 3">
    <name type="scientific">Sporobacter termitidis DSM 10068</name>
    <dbReference type="NCBI Taxonomy" id="1123282"/>
    <lineage>
        <taxon>Bacteria</taxon>
        <taxon>Bacillati</taxon>
        <taxon>Bacillota</taxon>
        <taxon>Clostridia</taxon>
        <taxon>Eubacteriales</taxon>
        <taxon>Oscillospiraceae</taxon>
        <taxon>Sporobacter</taxon>
    </lineage>
</organism>
<reference evidence="2 3" key="1">
    <citation type="submission" date="2016-11" db="EMBL/GenBank/DDBJ databases">
        <authorList>
            <person name="Jaros S."/>
            <person name="Januszkiewicz K."/>
            <person name="Wedrychowicz H."/>
        </authorList>
    </citation>
    <scope>NUCLEOTIDE SEQUENCE [LARGE SCALE GENOMIC DNA]</scope>
    <source>
        <strain evidence="2 3">DSM 10068</strain>
    </source>
</reference>
<evidence type="ECO:0000259" key="1">
    <source>
        <dbReference type="PROSITE" id="PS51832"/>
    </source>
</evidence>
<dbReference type="OrthoDB" id="9804747at2"/>
<dbReference type="AlphaFoldDB" id="A0A1M5YL07"/>
<dbReference type="Pfam" id="PF13487">
    <property type="entry name" value="HD_5"/>
    <property type="match status" value="1"/>
</dbReference>
<feature type="domain" description="HD-GYP" evidence="1">
    <location>
        <begin position="107"/>
        <end position="303"/>
    </location>
</feature>
<protein>
    <submittedName>
        <fullName evidence="2">HD-GYP domain, c-di-GMP phosphodiesterase class II (Or its inactivated variant)</fullName>
    </submittedName>
</protein>
<dbReference type="EMBL" id="FQXV01000009">
    <property type="protein sequence ID" value="SHI12747.1"/>
    <property type="molecule type" value="Genomic_DNA"/>
</dbReference>
<accession>A0A1M5YL07</accession>
<sequence length="361" mass="40441">MRFVPANCLREGMRVARTLYGKNNEKLLIAGVELSKKNIDSIQRKKFPGLYIDDDLSRDISVISTISDELRMETAKGVKKIFTEAKDRGDPKAKIVGIMQQVDGIVDELLANRYMMVNMIDLKCYDNYTYLHSVNVAVLSIVTGIAMGLDRDTLSRLGLSAILHDIGKVFINKKIINKPGILTPEEFEEVKKHSQLGYDYARNKFRLQSVIYTGIIDHHEKYDGSGYPNGKCGGEISLFGKIIAVADVYDALTSERPYRKAQSPSEAMEYVLGGVESIFDPRVSTIFIRKVAPYPIGTTVRLSNGYTAIVLENFEEVCMRPRVRVIKAGGEDVMPFELNLMTDYNLLSIVIEGIVNDNSAF</sequence>
<evidence type="ECO:0000313" key="2">
    <source>
        <dbReference type="EMBL" id="SHI12747.1"/>
    </source>
</evidence>
<dbReference type="PANTHER" id="PTHR43155">
    <property type="entry name" value="CYCLIC DI-GMP PHOSPHODIESTERASE PA4108-RELATED"/>
    <property type="match status" value="1"/>
</dbReference>
<dbReference type="Proteomes" id="UP000183995">
    <property type="component" value="Unassembled WGS sequence"/>
</dbReference>
<dbReference type="Gene3D" id="1.10.3210.10">
    <property type="entry name" value="Hypothetical protein af1432"/>
    <property type="match status" value="1"/>
</dbReference>
<dbReference type="PANTHER" id="PTHR43155:SF2">
    <property type="entry name" value="CYCLIC DI-GMP PHOSPHODIESTERASE PA4108"/>
    <property type="match status" value="1"/>
</dbReference>
<dbReference type="STRING" id="1123282.SAMN02745823_02614"/>
<dbReference type="SMART" id="SM00471">
    <property type="entry name" value="HDc"/>
    <property type="match status" value="1"/>
</dbReference>
<gene>
    <name evidence="2" type="ORF">SAMN02745823_02614</name>
</gene>
<dbReference type="SUPFAM" id="SSF109604">
    <property type="entry name" value="HD-domain/PDEase-like"/>
    <property type="match status" value="1"/>
</dbReference>
<evidence type="ECO:0000313" key="3">
    <source>
        <dbReference type="Proteomes" id="UP000183995"/>
    </source>
</evidence>
<proteinExistence type="predicted"/>
<name>A0A1M5YL07_9FIRM</name>
<dbReference type="RefSeq" id="WP_073079725.1">
    <property type="nucleotide sequence ID" value="NZ_FQXV01000009.1"/>
</dbReference>
<dbReference type="CDD" id="cd00077">
    <property type="entry name" value="HDc"/>
    <property type="match status" value="1"/>
</dbReference>